<evidence type="ECO:0000256" key="5">
    <source>
        <dbReference type="ARBA" id="ARBA00012379"/>
    </source>
</evidence>
<evidence type="ECO:0000256" key="8">
    <source>
        <dbReference type="ARBA" id="ARBA00022801"/>
    </source>
</evidence>
<dbReference type="GO" id="GO:0004170">
    <property type="term" value="F:dUTP diphosphatase activity"/>
    <property type="evidence" value="ECO:0007669"/>
    <property type="project" value="UniProtKB-UniRule"/>
</dbReference>
<comment type="cofactor">
    <cofactor evidence="1 13">
        <name>Mg(2+)</name>
        <dbReference type="ChEBI" id="CHEBI:18420"/>
    </cofactor>
</comment>
<evidence type="ECO:0000256" key="14">
    <source>
        <dbReference type="SAM" id="MobiDB-lite"/>
    </source>
</evidence>
<comment type="pathway">
    <text evidence="2 13">Pyrimidine metabolism; dUMP biosynthesis; dUMP from dCTP (dUTP route): step 2/2.</text>
</comment>
<dbReference type="AlphaFoldDB" id="A0AA40DGC6"/>
<evidence type="ECO:0000256" key="11">
    <source>
        <dbReference type="ARBA" id="ARBA00030698"/>
    </source>
</evidence>
<comment type="catalytic activity">
    <reaction evidence="12">
        <text>dUTP + H2O = dUMP + diphosphate + H(+)</text>
        <dbReference type="Rhea" id="RHEA:10248"/>
        <dbReference type="ChEBI" id="CHEBI:15377"/>
        <dbReference type="ChEBI" id="CHEBI:15378"/>
        <dbReference type="ChEBI" id="CHEBI:33019"/>
        <dbReference type="ChEBI" id="CHEBI:61555"/>
        <dbReference type="ChEBI" id="CHEBI:246422"/>
        <dbReference type="EC" id="3.6.1.23"/>
    </reaction>
    <physiologicalReaction direction="left-to-right" evidence="12">
        <dbReference type="Rhea" id="RHEA:10249"/>
    </physiologicalReaction>
</comment>
<dbReference type="SUPFAM" id="SSF51283">
    <property type="entry name" value="dUTPase-like"/>
    <property type="match status" value="1"/>
</dbReference>
<dbReference type="CDD" id="cd07557">
    <property type="entry name" value="trimeric_dUTPase"/>
    <property type="match status" value="1"/>
</dbReference>
<feature type="compositionally biased region" description="Low complexity" evidence="14">
    <location>
        <begin position="63"/>
        <end position="111"/>
    </location>
</feature>
<evidence type="ECO:0000256" key="9">
    <source>
        <dbReference type="ARBA" id="ARBA00022842"/>
    </source>
</evidence>
<evidence type="ECO:0000256" key="4">
    <source>
        <dbReference type="ARBA" id="ARBA00011233"/>
    </source>
</evidence>
<evidence type="ECO:0000313" key="16">
    <source>
        <dbReference type="EMBL" id="KAK0673325.1"/>
    </source>
</evidence>
<evidence type="ECO:0000256" key="13">
    <source>
        <dbReference type="RuleBase" id="RU367024"/>
    </source>
</evidence>
<dbReference type="GO" id="GO:0000287">
    <property type="term" value="F:magnesium ion binding"/>
    <property type="evidence" value="ECO:0007669"/>
    <property type="project" value="UniProtKB-UniRule"/>
</dbReference>
<feature type="region of interest" description="Disordered" evidence="14">
    <location>
        <begin position="46"/>
        <end position="118"/>
    </location>
</feature>
<proteinExistence type="inferred from homology"/>
<dbReference type="FunFam" id="2.70.40.10:FF:000007">
    <property type="entry name" value="dUTP pyrophosphatase"/>
    <property type="match status" value="1"/>
</dbReference>
<dbReference type="NCBIfam" id="TIGR00576">
    <property type="entry name" value="dut"/>
    <property type="match status" value="1"/>
</dbReference>
<dbReference type="Proteomes" id="UP001174997">
    <property type="component" value="Unassembled WGS sequence"/>
</dbReference>
<dbReference type="PANTHER" id="PTHR11241:SF0">
    <property type="entry name" value="DEOXYURIDINE 5'-TRIPHOSPHATE NUCLEOTIDOHYDROLASE"/>
    <property type="match status" value="1"/>
</dbReference>
<organism evidence="16 17">
    <name type="scientific">Cercophora samala</name>
    <dbReference type="NCBI Taxonomy" id="330535"/>
    <lineage>
        <taxon>Eukaryota</taxon>
        <taxon>Fungi</taxon>
        <taxon>Dikarya</taxon>
        <taxon>Ascomycota</taxon>
        <taxon>Pezizomycotina</taxon>
        <taxon>Sordariomycetes</taxon>
        <taxon>Sordariomycetidae</taxon>
        <taxon>Sordariales</taxon>
        <taxon>Lasiosphaeriaceae</taxon>
        <taxon>Cercophora</taxon>
    </lineage>
</organism>
<keyword evidence="9 13" id="KW-0460">Magnesium</keyword>
<feature type="domain" description="dUTPase-like" evidence="15">
    <location>
        <begin position="129"/>
        <end position="256"/>
    </location>
</feature>
<protein>
    <recommendedName>
        <fullName evidence="6 13">Deoxyuridine 5'-triphosphate nucleotidohydrolase</fullName>
        <shortName evidence="13">dUTPase</shortName>
        <ecNumber evidence="5 13">3.6.1.23</ecNumber>
    </recommendedName>
    <alternativeName>
        <fullName evidence="11 13">dUTP pyrophosphatase</fullName>
    </alternativeName>
</protein>
<dbReference type="PANTHER" id="PTHR11241">
    <property type="entry name" value="DEOXYURIDINE 5'-TRIPHOSPHATE NUCLEOTIDOHYDROLASE"/>
    <property type="match status" value="1"/>
</dbReference>
<dbReference type="InterPro" id="IPR029054">
    <property type="entry name" value="dUTPase-like"/>
</dbReference>
<evidence type="ECO:0000313" key="17">
    <source>
        <dbReference type="Proteomes" id="UP001174997"/>
    </source>
</evidence>
<comment type="caution">
    <text evidence="16">The sequence shown here is derived from an EMBL/GenBank/DDBJ whole genome shotgun (WGS) entry which is preliminary data.</text>
</comment>
<evidence type="ECO:0000256" key="10">
    <source>
        <dbReference type="ARBA" id="ARBA00023080"/>
    </source>
</evidence>
<evidence type="ECO:0000256" key="2">
    <source>
        <dbReference type="ARBA" id="ARBA00005142"/>
    </source>
</evidence>
<keyword evidence="8 13" id="KW-0378">Hydrolase</keyword>
<sequence length="266" mass="27874">MRKAAYAICQRVAPLHQLRPTTLPPIFHRRHPLLLSTTIMTATVRNDPIVPTSPPAAKRLKTDPAAAAAAEEATSSTTTTTTKDNVTTTTAEGNTTTNSTTTTTTTTTTATMASEPVPSLQVKKLSPTARLPTRGSAFAAGYDLYASKDTTIPARGKALVDTDISIAVPANTYGRIAPRSGLAAKHFIDTGAGVIDADYRGPVKVLLFNHSDADFAVKEGDRVAQLIVERIFTPEVVEVQELEESVRGAGGFGSTGGFGAAIAPAN</sequence>
<evidence type="ECO:0000259" key="15">
    <source>
        <dbReference type="Pfam" id="PF00692"/>
    </source>
</evidence>
<name>A0AA40DGC6_9PEZI</name>
<dbReference type="GO" id="GO:0046081">
    <property type="term" value="P:dUTP catabolic process"/>
    <property type="evidence" value="ECO:0007669"/>
    <property type="project" value="UniProtKB-UniRule"/>
</dbReference>
<keyword evidence="10 13" id="KW-0546">Nucleotide metabolism</keyword>
<comment type="function">
    <text evidence="13">Involved in nucleotide metabolism via production of dUMP, the immediate precursor of thymidine nucleotides, and decreases the intracellular concentration of dUTP so that uracil cannot be incorporated into DNA.</text>
</comment>
<dbReference type="EMBL" id="JAULSY010000007">
    <property type="protein sequence ID" value="KAK0673325.1"/>
    <property type="molecule type" value="Genomic_DNA"/>
</dbReference>
<dbReference type="EC" id="3.6.1.23" evidence="5 13"/>
<evidence type="ECO:0000256" key="12">
    <source>
        <dbReference type="ARBA" id="ARBA00048211"/>
    </source>
</evidence>
<dbReference type="GO" id="GO:0006226">
    <property type="term" value="P:dUMP biosynthetic process"/>
    <property type="evidence" value="ECO:0007669"/>
    <property type="project" value="UniProtKB-UniRule"/>
</dbReference>
<accession>A0AA40DGC6</accession>
<comment type="similarity">
    <text evidence="3 13">Belongs to the dUTPase family.</text>
</comment>
<keyword evidence="17" id="KW-1185">Reference proteome</keyword>
<dbReference type="Pfam" id="PF00692">
    <property type="entry name" value="dUTPase"/>
    <property type="match status" value="1"/>
</dbReference>
<dbReference type="InterPro" id="IPR036157">
    <property type="entry name" value="dUTPase-like_sf"/>
</dbReference>
<dbReference type="NCBIfam" id="NF001862">
    <property type="entry name" value="PRK00601.1"/>
    <property type="match status" value="1"/>
</dbReference>
<dbReference type="InterPro" id="IPR033704">
    <property type="entry name" value="dUTPase_trimeric"/>
</dbReference>
<evidence type="ECO:0000256" key="7">
    <source>
        <dbReference type="ARBA" id="ARBA00022723"/>
    </source>
</evidence>
<evidence type="ECO:0000256" key="6">
    <source>
        <dbReference type="ARBA" id="ARBA00021732"/>
    </source>
</evidence>
<keyword evidence="7 13" id="KW-0479">Metal-binding</keyword>
<reference evidence="16" key="1">
    <citation type="submission" date="2023-06" db="EMBL/GenBank/DDBJ databases">
        <title>Genome-scale phylogeny and comparative genomics of the fungal order Sordariales.</title>
        <authorList>
            <consortium name="Lawrence Berkeley National Laboratory"/>
            <person name="Hensen N."/>
            <person name="Bonometti L."/>
            <person name="Westerberg I."/>
            <person name="Brannstrom I.O."/>
            <person name="Guillou S."/>
            <person name="Cros-Aarteil S."/>
            <person name="Calhoun S."/>
            <person name="Haridas S."/>
            <person name="Kuo A."/>
            <person name="Mondo S."/>
            <person name="Pangilinan J."/>
            <person name="Riley R."/>
            <person name="Labutti K."/>
            <person name="Andreopoulos B."/>
            <person name="Lipzen A."/>
            <person name="Chen C."/>
            <person name="Yanf M."/>
            <person name="Daum C."/>
            <person name="Ng V."/>
            <person name="Clum A."/>
            <person name="Steindorff A."/>
            <person name="Ohm R."/>
            <person name="Martin F."/>
            <person name="Silar P."/>
            <person name="Natvig D."/>
            <person name="Lalanne C."/>
            <person name="Gautier V."/>
            <person name="Ament-Velasquez S.L."/>
            <person name="Kruys A."/>
            <person name="Hutchinson M.I."/>
            <person name="Powell A.J."/>
            <person name="Barry K."/>
            <person name="Miller A.N."/>
            <person name="Grigoriev I.V."/>
            <person name="Debuchy R."/>
            <person name="Gladieux P."/>
            <person name="Thoren M.H."/>
            <person name="Johannesson H."/>
        </authorList>
    </citation>
    <scope>NUCLEOTIDE SEQUENCE</scope>
    <source>
        <strain evidence="16">CBS 307.81</strain>
    </source>
</reference>
<evidence type="ECO:0000256" key="3">
    <source>
        <dbReference type="ARBA" id="ARBA00006581"/>
    </source>
</evidence>
<dbReference type="InterPro" id="IPR008181">
    <property type="entry name" value="dUTPase"/>
</dbReference>
<comment type="subunit">
    <text evidence="4 13">Homotrimer.</text>
</comment>
<dbReference type="Gene3D" id="2.70.40.10">
    <property type="match status" value="1"/>
</dbReference>
<evidence type="ECO:0000256" key="1">
    <source>
        <dbReference type="ARBA" id="ARBA00001946"/>
    </source>
</evidence>
<gene>
    <name evidence="16" type="ORF">QBC41DRAFT_215272</name>
</gene>